<comment type="caution">
    <text evidence="1">The sequence shown here is derived from an EMBL/GenBank/DDBJ whole genome shotgun (WGS) entry which is preliminary data.</text>
</comment>
<dbReference type="EMBL" id="LAZR01069853">
    <property type="protein sequence ID" value="KKK46891.1"/>
    <property type="molecule type" value="Genomic_DNA"/>
</dbReference>
<feature type="non-terminal residue" evidence="1">
    <location>
        <position position="1"/>
    </location>
</feature>
<protein>
    <submittedName>
        <fullName evidence="1">Uncharacterized protein</fullName>
    </submittedName>
</protein>
<gene>
    <name evidence="1" type="ORF">LCGC14_3160710</name>
</gene>
<evidence type="ECO:0000313" key="1">
    <source>
        <dbReference type="EMBL" id="KKK46891.1"/>
    </source>
</evidence>
<name>A0A0F8YFV3_9ZZZZ</name>
<proteinExistence type="predicted"/>
<dbReference type="AlphaFoldDB" id="A0A0F8YFV3"/>
<reference evidence="1" key="1">
    <citation type="journal article" date="2015" name="Nature">
        <title>Complex archaea that bridge the gap between prokaryotes and eukaryotes.</title>
        <authorList>
            <person name="Spang A."/>
            <person name="Saw J.H."/>
            <person name="Jorgensen S.L."/>
            <person name="Zaremba-Niedzwiedzka K."/>
            <person name="Martijn J."/>
            <person name="Lind A.E."/>
            <person name="van Eijk R."/>
            <person name="Schleper C."/>
            <person name="Guy L."/>
            <person name="Ettema T.J."/>
        </authorList>
    </citation>
    <scope>NUCLEOTIDE SEQUENCE</scope>
</reference>
<accession>A0A0F8YFV3</accession>
<sequence>FGTMHSEGVPAQTLAEARQTISIPASRPYVGTDRASSVYDAMIASLANTDRESILSQENVKIELRGDKLRLTMRVDGAVTMSRALAGQDERYWGDYIYTTVHPNPKPTARYPRLASIVLGAIGDAGNYSLSMSLVLTAEKQRRVHTLPDAPALRKGTTAADRALPLDADENYHLAFKDGELTVTCMLRNTNIVGVKRGRNWGFSVATTRRGRARYISLGDRMAFLLELVRINDKAAR</sequence>
<organism evidence="1">
    <name type="scientific">marine sediment metagenome</name>
    <dbReference type="NCBI Taxonomy" id="412755"/>
    <lineage>
        <taxon>unclassified sequences</taxon>
        <taxon>metagenomes</taxon>
        <taxon>ecological metagenomes</taxon>
    </lineage>
</organism>